<evidence type="ECO:0000313" key="2">
    <source>
        <dbReference type="Proteomes" id="UP000727407"/>
    </source>
</evidence>
<gene>
    <name evidence="1" type="primary">menD</name>
    <name evidence="1" type="ORF">DAT39_010106</name>
</gene>
<comment type="caution">
    <text evidence="1">The sequence shown here is derived from an EMBL/GenBank/DDBJ whole genome shotgun (WGS) entry which is preliminary data.</text>
</comment>
<accession>A0A8J4UHJ5</accession>
<dbReference type="Proteomes" id="UP000727407">
    <property type="component" value="Unassembled WGS sequence"/>
</dbReference>
<name>A0A8J4UHJ5_CLAMG</name>
<dbReference type="EMBL" id="QNUK01000143">
    <property type="protein sequence ID" value="KAF5900204.1"/>
    <property type="molecule type" value="Genomic_DNA"/>
</dbReference>
<dbReference type="AlphaFoldDB" id="A0A8J4UHJ5"/>
<proteinExistence type="predicted"/>
<protein>
    <submittedName>
        <fullName evidence="1">Cortactin-binding protein 2</fullName>
    </submittedName>
</protein>
<feature type="non-terminal residue" evidence="1">
    <location>
        <position position="91"/>
    </location>
</feature>
<sequence length="91" mass="9557">MRGVPVPSGGWKHCKAITMAAVAALPGICPTSQSQAPPVNPLTCPSFSLSLSPWLGFLLLPSRADVHSRAPWPCMSDPLGLEEEGVAECEC</sequence>
<keyword evidence="2" id="KW-1185">Reference proteome</keyword>
<evidence type="ECO:0000313" key="1">
    <source>
        <dbReference type="EMBL" id="KAF5900204.1"/>
    </source>
</evidence>
<reference evidence="1" key="1">
    <citation type="submission" date="2020-07" db="EMBL/GenBank/DDBJ databases">
        <title>Clarias magur genome sequencing, assembly and annotation.</title>
        <authorList>
            <person name="Kushwaha B."/>
            <person name="Kumar R."/>
            <person name="Das P."/>
            <person name="Joshi C.G."/>
            <person name="Kumar D."/>
            <person name="Nagpure N.S."/>
            <person name="Pandey M."/>
            <person name="Agarwal S."/>
            <person name="Srivastava S."/>
            <person name="Singh M."/>
            <person name="Sahoo L."/>
            <person name="Jayasankar P."/>
            <person name="Meher P.K."/>
            <person name="Koringa P.G."/>
            <person name="Iquebal M.A."/>
            <person name="Das S.P."/>
            <person name="Bit A."/>
            <person name="Patnaik S."/>
            <person name="Patel N."/>
            <person name="Shah T.M."/>
            <person name="Hinsu A."/>
            <person name="Jena J.K."/>
        </authorList>
    </citation>
    <scope>NUCLEOTIDE SEQUENCE</scope>
    <source>
        <strain evidence="1">CIFAMagur01</strain>
        <tissue evidence="1">Testis</tissue>
    </source>
</reference>
<organism evidence="1 2">
    <name type="scientific">Clarias magur</name>
    <name type="common">Asian catfish</name>
    <name type="synonym">Macropteronotus magur</name>
    <dbReference type="NCBI Taxonomy" id="1594786"/>
    <lineage>
        <taxon>Eukaryota</taxon>
        <taxon>Metazoa</taxon>
        <taxon>Chordata</taxon>
        <taxon>Craniata</taxon>
        <taxon>Vertebrata</taxon>
        <taxon>Euteleostomi</taxon>
        <taxon>Actinopterygii</taxon>
        <taxon>Neopterygii</taxon>
        <taxon>Teleostei</taxon>
        <taxon>Ostariophysi</taxon>
        <taxon>Siluriformes</taxon>
        <taxon>Clariidae</taxon>
        <taxon>Clarias</taxon>
    </lineage>
</organism>